<comment type="caution">
    <text evidence="1">The sequence shown here is derived from an EMBL/GenBank/DDBJ whole genome shotgun (WGS) entry which is preliminary data.</text>
</comment>
<reference evidence="1 2" key="1">
    <citation type="journal article" date="2019" name="Int. J. Syst. Evol. Microbiol.">
        <title>The Global Catalogue of Microorganisms (GCM) 10K type strain sequencing project: providing services to taxonomists for standard genome sequencing and annotation.</title>
        <authorList>
            <consortium name="The Broad Institute Genomics Platform"/>
            <consortium name="The Broad Institute Genome Sequencing Center for Infectious Disease"/>
            <person name="Wu L."/>
            <person name="Ma J."/>
        </authorList>
    </citation>
    <scope>NUCLEOTIDE SEQUENCE [LARGE SCALE GENOMIC DNA]</scope>
    <source>
        <strain evidence="1 2">CGMCC 1.12285</strain>
    </source>
</reference>
<dbReference type="Proteomes" id="UP001597111">
    <property type="component" value="Unassembled WGS sequence"/>
</dbReference>
<accession>A0ABD6B2D6</accession>
<dbReference type="AlphaFoldDB" id="A0ABD6B2D6"/>
<name>A0ABD6B2D6_9EURY</name>
<keyword evidence="2" id="KW-1185">Reference proteome</keyword>
<protein>
    <submittedName>
        <fullName evidence="1">Pentapeptide repeat-containing protein</fullName>
    </submittedName>
</protein>
<evidence type="ECO:0000313" key="1">
    <source>
        <dbReference type="EMBL" id="MFD1524808.1"/>
    </source>
</evidence>
<gene>
    <name evidence="1" type="ORF">ACFR9S_00645</name>
</gene>
<evidence type="ECO:0000313" key="2">
    <source>
        <dbReference type="Proteomes" id="UP001597111"/>
    </source>
</evidence>
<sequence length="101" mass="11086">MGQCRYTFDRASEEGAPESLDGWACPHEAHPDAERCVFHLSPAERGELGVDDGAVLDAFLERALGAGEAAKQFVGAQFGEMDLRRRIVAADDRHPIDLRYA</sequence>
<feature type="non-terminal residue" evidence="1">
    <location>
        <position position="101"/>
    </location>
</feature>
<proteinExistence type="predicted"/>
<dbReference type="EMBL" id="JBHUDH010000005">
    <property type="protein sequence ID" value="MFD1524808.1"/>
    <property type="molecule type" value="Genomic_DNA"/>
</dbReference>
<organism evidence="1 2">
    <name type="scientific">Halolamina salina</name>
    <dbReference type="NCBI Taxonomy" id="1220023"/>
    <lineage>
        <taxon>Archaea</taxon>
        <taxon>Methanobacteriati</taxon>
        <taxon>Methanobacteriota</taxon>
        <taxon>Stenosarchaea group</taxon>
        <taxon>Halobacteria</taxon>
        <taxon>Halobacteriales</taxon>
        <taxon>Haloferacaceae</taxon>
    </lineage>
</organism>